<keyword evidence="3" id="KW-1185">Reference proteome</keyword>
<protein>
    <submittedName>
        <fullName evidence="2">Uncharacterized protein</fullName>
    </submittedName>
</protein>
<organism evidence="2 3">
    <name type="scientific">Chaetomium fimeti</name>
    <dbReference type="NCBI Taxonomy" id="1854472"/>
    <lineage>
        <taxon>Eukaryota</taxon>
        <taxon>Fungi</taxon>
        <taxon>Dikarya</taxon>
        <taxon>Ascomycota</taxon>
        <taxon>Pezizomycotina</taxon>
        <taxon>Sordariomycetes</taxon>
        <taxon>Sordariomycetidae</taxon>
        <taxon>Sordariales</taxon>
        <taxon>Chaetomiaceae</taxon>
        <taxon>Chaetomium</taxon>
    </lineage>
</organism>
<dbReference type="EMBL" id="JAUEPN010000011">
    <property type="protein sequence ID" value="KAK3290965.1"/>
    <property type="molecule type" value="Genomic_DNA"/>
</dbReference>
<evidence type="ECO:0000313" key="3">
    <source>
        <dbReference type="Proteomes" id="UP001278766"/>
    </source>
</evidence>
<gene>
    <name evidence="2" type="ORF">B0H64DRAFT_436349</name>
</gene>
<dbReference type="RefSeq" id="XP_062654479.1">
    <property type="nucleotide sequence ID" value="XM_062806191.1"/>
</dbReference>
<sequence length="333" mass="36916">MSSPSKSPAPPPLVGNLGVHVREGRDEQELDPTSTRYQIVEAIVHLALTLLETREGRRSLTEVATAIIQERKAYAAAGRRRPQGHIYEDSLANMPIWIDTFLRRMRRNFPPVLIGRTDGEASAAKRDWGTDMNAYQAGHDAGVLWVKDSIISNMVYVRQQPRDIAGDSYILYKFQMVISVAHEIVHFLTGFLTGTMRPHTPPRVTAKPYGNPYGDTTRSGEAGRYWEHDFLGGFLEMWSLPDDPLDVRQPGVPFLFLSGKLGEATGREISMAYIDEFLNKRKVLLSYPHVHSNAAHHEEPTAAVGTPGNQRAARRSGVPCGWSGGLAGTRSSS</sequence>
<dbReference type="AlphaFoldDB" id="A0AAE0H6Q7"/>
<accession>A0AAE0H6Q7</accession>
<dbReference type="GeneID" id="87843139"/>
<dbReference type="Proteomes" id="UP001278766">
    <property type="component" value="Unassembled WGS sequence"/>
</dbReference>
<feature type="region of interest" description="Disordered" evidence="1">
    <location>
        <begin position="296"/>
        <end position="333"/>
    </location>
</feature>
<name>A0AAE0H6Q7_9PEZI</name>
<reference evidence="2" key="2">
    <citation type="submission" date="2023-06" db="EMBL/GenBank/DDBJ databases">
        <authorList>
            <consortium name="Lawrence Berkeley National Laboratory"/>
            <person name="Haridas S."/>
            <person name="Hensen N."/>
            <person name="Bonometti L."/>
            <person name="Westerberg I."/>
            <person name="Brannstrom I.O."/>
            <person name="Guillou S."/>
            <person name="Cros-Aarteil S."/>
            <person name="Calhoun S."/>
            <person name="Kuo A."/>
            <person name="Mondo S."/>
            <person name="Pangilinan J."/>
            <person name="Riley R."/>
            <person name="Labutti K."/>
            <person name="Andreopoulos B."/>
            <person name="Lipzen A."/>
            <person name="Chen C."/>
            <person name="Yanf M."/>
            <person name="Daum C."/>
            <person name="Ng V."/>
            <person name="Clum A."/>
            <person name="Steindorff A."/>
            <person name="Ohm R."/>
            <person name="Martin F."/>
            <person name="Silar P."/>
            <person name="Natvig D."/>
            <person name="Lalanne C."/>
            <person name="Gautier V."/>
            <person name="Ament-Velasquez S.L."/>
            <person name="Kruys A."/>
            <person name="Hutchinson M.I."/>
            <person name="Powell A.J."/>
            <person name="Barry K."/>
            <person name="Miller A.N."/>
            <person name="Grigoriev I.V."/>
            <person name="Debuchy R."/>
            <person name="Gladieux P."/>
            <person name="Thoren M.H."/>
            <person name="Johannesson H."/>
        </authorList>
    </citation>
    <scope>NUCLEOTIDE SEQUENCE</scope>
    <source>
        <strain evidence="2">CBS 168.71</strain>
    </source>
</reference>
<evidence type="ECO:0000256" key="1">
    <source>
        <dbReference type="SAM" id="MobiDB-lite"/>
    </source>
</evidence>
<comment type="caution">
    <text evidence="2">The sequence shown here is derived from an EMBL/GenBank/DDBJ whole genome shotgun (WGS) entry which is preliminary data.</text>
</comment>
<feature type="region of interest" description="Disordered" evidence="1">
    <location>
        <begin position="1"/>
        <end position="33"/>
    </location>
</feature>
<reference evidence="2" key="1">
    <citation type="journal article" date="2023" name="Mol. Phylogenet. Evol.">
        <title>Genome-scale phylogeny and comparative genomics of the fungal order Sordariales.</title>
        <authorList>
            <person name="Hensen N."/>
            <person name="Bonometti L."/>
            <person name="Westerberg I."/>
            <person name="Brannstrom I.O."/>
            <person name="Guillou S."/>
            <person name="Cros-Aarteil S."/>
            <person name="Calhoun S."/>
            <person name="Haridas S."/>
            <person name="Kuo A."/>
            <person name="Mondo S."/>
            <person name="Pangilinan J."/>
            <person name="Riley R."/>
            <person name="LaButti K."/>
            <person name="Andreopoulos B."/>
            <person name="Lipzen A."/>
            <person name="Chen C."/>
            <person name="Yan M."/>
            <person name="Daum C."/>
            <person name="Ng V."/>
            <person name="Clum A."/>
            <person name="Steindorff A."/>
            <person name="Ohm R.A."/>
            <person name="Martin F."/>
            <person name="Silar P."/>
            <person name="Natvig D.O."/>
            <person name="Lalanne C."/>
            <person name="Gautier V."/>
            <person name="Ament-Velasquez S.L."/>
            <person name="Kruys A."/>
            <person name="Hutchinson M.I."/>
            <person name="Powell A.J."/>
            <person name="Barry K."/>
            <person name="Miller A.N."/>
            <person name="Grigoriev I.V."/>
            <person name="Debuchy R."/>
            <person name="Gladieux P."/>
            <person name="Hiltunen Thoren M."/>
            <person name="Johannesson H."/>
        </authorList>
    </citation>
    <scope>NUCLEOTIDE SEQUENCE</scope>
    <source>
        <strain evidence="2">CBS 168.71</strain>
    </source>
</reference>
<proteinExistence type="predicted"/>
<evidence type="ECO:0000313" key="2">
    <source>
        <dbReference type="EMBL" id="KAK3290965.1"/>
    </source>
</evidence>